<evidence type="ECO:0000313" key="1">
    <source>
        <dbReference type="EMBL" id="KKW30826.1"/>
    </source>
</evidence>
<evidence type="ECO:0000313" key="2">
    <source>
        <dbReference type="Proteomes" id="UP000034846"/>
    </source>
</evidence>
<dbReference type="AlphaFoldDB" id="A0A0G1XIP6"/>
<reference evidence="1 2" key="1">
    <citation type="journal article" date="2015" name="Nature">
        <title>rRNA introns, odd ribosomes, and small enigmatic genomes across a large radiation of phyla.</title>
        <authorList>
            <person name="Brown C.T."/>
            <person name="Hug L.A."/>
            <person name="Thomas B.C."/>
            <person name="Sharon I."/>
            <person name="Castelle C.J."/>
            <person name="Singh A."/>
            <person name="Wilkins M.J."/>
            <person name="Williams K.H."/>
            <person name="Banfield J.F."/>
        </authorList>
    </citation>
    <scope>NUCLEOTIDE SEQUENCE [LARGE SCALE GENOMIC DNA]</scope>
</reference>
<dbReference type="InterPro" id="IPR029016">
    <property type="entry name" value="GAF-like_dom_sf"/>
</dbReference>
<protein>
    <submittedName>
        <fullName evidence="1">Type II secretory pathway, ATPase PulE/Tfp pilus assembly pathway, ATPase PilB</fullName>
    </submittedName>
</protein>
<dbReference type="EMBL" id="LCRD01000002">
    <property type="protein sequence ID" value="KKW30826.1"/>
    <property type="molecule type" value="Genomic_DNA"/>
</dbReference>
<organism evidence="1 2">
    <name type="scientific">Candidatus Uhrbacteria bacterium GW2011_GWD2_52_7</name>
    <dbReference type="NCBI Taxonomy" id="1618989"/>
    <lineage>
        <taxon>Bacteria</taxon>
        <taxon>Candidatus Uhriibacteriota</taxon>
    </lineage>
</organism>
<accession>A0A0G1XIP6</accession>
<proteinExistence type="predicted"/>
<gene>
    <name evidence="1" type="ORF">UY72_C0002G0001</name>
</gene>
<dbReference type="PATRIC" id="fig|1618989.3.peg.27"/>
<sequence>MFNADRLTIYSIGDDKASIVSKIKTGLTSFKDLRLPIADQSIAGHVALSKKTVNIRDVYDDAELKAINPSLRFLQEVDKRTGYRTKQMLVAPV</sequence>
<dbReference type="SUPFAM" id="SSF55781">
    <property type="entry name" value="GAF domain-like"/>
    <property type="match status" value="1"/>
</dbReference>
<dbReference type="Gene3D" id="3.30.450.40">
    <property type="match status" value="1"/>
</dbReference>
<feature type="non-terminal residue" evidence="1">
    <location>
        <position position="93"/>
    </location>
</feature>
<name>A0A0G1XIP6_9BACT</name>
<comment type="caution">
    <text evidence="1">The sequence shown here is derived from an EMBL/GenBank/DDBJ whole genome shotgun (WGS) entry which is preliminary data.</text>
</comment>
<dbReference type="Proteomes" id="UP000034846">
    <property type="component" value="Unassembled WGS sequence"/>
</dbReference>